<dbReference type="GO" id="GO:0007155">
    <property type="term" value="P:cell adhesion"/>
    <property type="evidence" value="ECO:0007669"/>
    <property type="project" value="UniProtKB-KW"/>
</dbReference>
<reference evidence="18" key="3">
    <citation type="submission" date="2025-09" db="UniProtKB">
        <authorList>
            <consortium name="Ensembl"/>
        </authorList>
    </citation>
    <scope>IDENTIFICATION</scope>
    <source>
        <strain evidence="18">Brown Norway</strain>
    </source>
</reference>
<evidence type="ECO:0007829" key="21">
    <source>
        <dbReference type="PeptideAtlas" id="A0A0G2JTX7"/>
    </source>
</evidence>
<keyword evidence="19" id="KW-1185">Reference proteome</keyword>
<dbReference type="InterPro" id="IPR050525">
    <property type="entry name" value="ECM_Assembly_Org"/>
</dbReference>
<accession>A0A0G2JTX7</accession>
<dbReference type="Pfam" id="PF00092">
    <property type="entry name" value="VWA"/>
    <property type="match status" value="9"/>
</dbReference>
<evidence type="ECO:0000313" key="19">
    <source>
        <dbReference type="Proteomes" id="UP000002494"/>
    </source>
</evidence>
<evidence type="ECO:0000256" key="15">
    <source>
        <dbReference type="SAM" id="MobiDB-lite"/>
    </source>
</evidence>
<evidence type="ECO:0000256" key="9">
    <source>
        <dbReference type="ARBA" id="ARBA00023278"/>
    </source>
</evidence>
<keyword evidence="2" id="KW-0964">Secreted</keyword>
<protein>
    <recommendedName>
        <fullName evidence="13">Collagen alpha-5(VI) chain</fullName>
    </recommendedName>
    <alternativeName>
        <fullName evidence="14">Collagen alpha-1(XXIX) chain</fullName>
    </alternativeName>
</protein>
<dbReference type="FunFam" id="3.40.50.410:FF:000021">
    <property type="entry name" value="Collagen, type VI, alpha 3"/>
    <property type="match status" value="2"/>
</dbReference>
<dbReference type="SMART" id="SM00327">
    <property type="entry name" value="VWA"/>
    <property type="match status" value="9"/>
</dbReference>
<keyword evidence="4 16" id="KW-0732">Signal</keyword>
<feature type="domain" description="VWFA" evidence="17">
    <location>
        <begin position="2317"/>
        <end position="2511"/>
    </location>
</feature>
<evidence type="ECO:0000256" key="16">
    <source>
        <dbReference type="SAM" id="SignalP"/>
    </source>
</evidence>
<feature type="region of interest" description="Disordered" evidence="15">
    <location>
        <begin position="2611"/>
        <end position="2635"/>
    </location>
</feature>
<keyword evidence="3" id="KW-0272">Extracellular matrix</keyword>
<evidence type="ECO:0000256" key="7">
    <source>
        <dbReference type="ARBA" id="ARBA00023119"/>
    </source>
</evidence>
<evidence type="ECO:0000256" key="12">
    <source>
        <dbReference type="ARBA" id="ARBA00065469"/>
    </source>
</evidence>
<evidence type="ECO:0000313" key="20">
    <source>
        <dbReference type="RGD" id="1565804"/>
    </source>
</evidence>
<feature type="region of interest" description="Disordered" evidence="15">
    <location>
        <begin position="1427"/>
        <end position="1754"/>
    </location>
</feature>
<organism evidence="18 19">
    <name type="scientific">Rattus norvegicus</name>
    <name type="common">Rat</name>
    <dbReference type="NCBI Taxonomy" id="10116"/>
    <lineage>
        <taxon>Eukaryota</taxon>
        <taxon>Metazoa</taxon>
        <taxon>Chordata</taxon>
        <taxon>Craniata</taxon>
        <taxon>Vertebrata</taxon>
        <taxon>Euteleostomi</taxon>
        <taxon>Mammalia</taxon>
        <taxon>Eutheria</taxon>
        <taxon>Euarchontoglires</taxon>
        <taxon>Glires</taxon>
        <taxon>Rodentia</taxon>
        <taxon>Myomorpha</taxon>
        <taxon>Muroidea</taxon>
        <taxon>Muridae</taxon>
        <taxon>Murinae</taxon>
        <taxon>Rattus</taxon>
    </lineage>
</organism>
<dbReference type="ExpressionAtlas" id="A0A0G2JTX7">
    <property type="expression patterns" value="baseline and differential"/>
</dbReference>
<comment type="function">
    <text evidence="10">Collagen VI acts as a cell-binding protein.</text>
</comment>
<keyword evidence="21" id="KW-1267">Proteomics identification</keyword>
<evidence type="ECO:0000256" key="11">
    <source>
        <dbReference type="ARBA" id="ARBA00044000"/>
    </source>
</evidence>
<evidence type="ECO:0000256" key="13">
    <source>
        <dbReference type="ARBA" id="ARBA00071949"/>
    </source>
</evidence>
<dbReference type="PROSITE" id="PS50234">
    <property type="entry name" value="VWFA"/>
    <property type="match status" value="9"/>
</dbReference>
<sequence>MKLQLIVFVLILWTETLSDQSPGPGPKYADVVFLVDSSDYLGIKSFPFVRTFLNKIISSLPVEANKYRVALAQYSDALHNEFHLGAFKNRNPMLNHLKKNFGFIGGSLKIGNALQEAHRTYFSAPTNGRDKKQFPPILVVLASAESEDDVEEASKALREDGVKIISVGVQKASEEDLKAMATPQFHFNLRTARDLSLFAPDMAQIIQDVTQYREGTTVAVVTDVAPTTPEPLITPAALTTPANNVDETVPFLASCQKDSLADLIFLVDESVGTTQNLRDLQNFLENVTSSVDVKDNCMRLGLMSFSDKARTVSSLKSSTSQSDFQQQIQKLSLRTGASNVGAAIEHMRTEGFSESSGSRKAQGVPQIAVLVTHRASDDAVREAALDLRLQGVTMFAMSVQGANNTQLEDIVSYPSRQSISTHSSYKHLESYSGNFLKKIHNEIWTQVSTHAEQMELDKTGCVDTKEADIYFLIDGSSSIRRKEFEQIQIFMSSVVDMFPIGPNNVRVGVVQYSHRNEVEFPVSQYTKGIELRKAVWNIKQLKGGTFTGKALDFILPIIKKGKSERIHEVPCYLIVLTDGKSNDSVLEPANRLRAEHITIHAVGIGEANKTQLQQIAGKDERVSFGQNFDSLKYIKNEIVHRICSDKGCEDMKADIMFLVDSSGSIGLTNFEKMKTFMKNLVGKIEIGADRSQVGVVQFSDYNKEEFQLNKYSTREEVYAAIDGMSPINRNTLTGSALTFVNEYFDISKGGRPQVRKFLILLTDGEAQDEVGGPAMALRSKSVTIFSVGVYGANRTQLEEISGEGSLVFHVENFDHLKTIESKLIFRVCALHDCKRIELLDIVFVLDHSGSIGPREQESMINLTIHLVEKADVGRDRVQFGALMYSNNPEILFYLNTYSSRSAITEHLKRPRDTRGDTYTAKALQHANILFMEEHGSRLKQNVRQLMIVITDGESHDRDKLNDTARELRDKGITIFAVGVGRANQDELETMAGKKENTIHVDNFDKLRDIYLPLQEILCNNSQETCNLPEADVIFLCDGSDMVSDSDFVAMTTFLSDLIDNFDIESQRLKIGMAQYGSRYQEIIELESSLNKTQWKSQVHSVAKSKGLPRIDFALKHVSDMFDPSVGGRGNAGVPQTLVVITSSYPHYDVSRAVKVLRELGICILALGIGNVYKGQLLPITGNSEKIITFKDFNTLKNVDVKKRMVREICQSCGKANCFVDVVVGFDISTHRQGQSLFQGHPRLESYLPGILEDITSIRGVSCGAGADTQVSLAFKVNSEQEFPAKFQIYQKAAFNSLLQVTVRGPTHLNAQFLQSLWDVFEERSSSRGQVLLIFSDGLQGESITLLEQQSDRLREAGLDALLVVSLNTFGHHEFSSFEFGKGFDYRTQLTIGMIDLSKKLSQYLGTIAERACCCTFCKCTGIPGPHGTRGLQASKGSSGLKGSRGHRGEDGDPGRRGDTGLQGDRGVMGCPGIRGQKGVKGFSGAQGEHGEDGLDGLDGEEGFYGLRGGKGQKGDPGSQGHPGSRGAPGEDGEKGFPGDPGNPGQDSDIKGQKGAKGERGRQGRPGQKGIDGSPNSRGSRGMQGRRGPPGPSGQAGDPGPQGIQGPEGLQGPQGSSGDRGGKGDKGSEGLQGPQGSPGPVGPRGDIGRPGFGGRKGEPGVPGGPGPLGPPGHRGEQGDYGIPAYGQTGRKGVKGPTGFPGDPGQKGDAGDPGIPGGPGPKGFKGLTLSQGLKGGSGLPGSQGPPGRRGPKGTAGQPIYSPCELIQFLRNNSREYLEKCPVYPTELVFALDQSFGTSERRFNETRDTIASIIDDLNIRENNCPVGARVVVVSYDSDISYLIRGSDYHSKKHLLQLLSQIKYQVPQKIRDIGSAMRFVARNVFKRTSLGTNTRRVAVFFSNGQAASRASILTATMEFSALDISLAVFAHNERVFLDEAFGFDDTGTFQVIPVPPVGDYEPLEKLRRCTLCYDKCFPNTCAEEPFFPENSYMDVAFLLDNSRNIASDDFQAVKGLVSSVIDGFHITSNPSTSESGDRVALLSYSPSENSRRKGSVKTEFGFTTFDSESIMKNYIHTSLQQLNGDAAIGLALEWAMEGLFLGTPNPRKHKVIIVISAGENHEEKEFVKTVALRAKCQGYIIFVVSLGSTRRDEMEELASYPLDHHLIQLGRMDKPELSYVVKFLKPFVYSVRRGFNQYPPPQMLEDDCRLVDSERGDVLHRRSLRLTAKLHEVSASKNSPAGQELKARKDLSVVLEDHGGDHLVYIPTHMVEPHKLASHYGNDQESVRMASLTSEHENHSRRELSLAQEPGDASPQEYYMDVAFLIDASQQIGHNAFTEVRAFITSVLDYFHITPAPLTSVLGDRVAVLTYSPPGYLPNTEECPVYLEFDLVTYNTVHQMKRHLQESLKQLNGDVFLGHALQWTIDNVFVGTPNLRKNKVIFIVTAGETNPLDKEVLRNASLRAKCQGYSIFVFSFGPVHNDLELEELASHPLEHHLVRLGRVHKPDLDYIIKFIKPFVHSIRRAINKYPSRDLQAKCANLTFPGLENAGTEDSILLIPEVYQIESGESELSGYSGSQEQPFFLLGKGNDNGSEGTADLMQHLYLLFSSGELMVNDEEEPCSEETSAPANGKQDGEDAR</sequence>
<dbReference type="AlphaFoldDB" id="A0A0G2JTX7"/>
<evidence type="ECO:0000256" key="1">
    <source>
        <dbReference type="ARBA" id="ARBA00004498"/>
    </source>
</evidence>
<feature type="compositionally biased region" description="Low complexity" evidence="15">
    <location>
        <begin position="1430"/>
        <end position="1441"/>
    </location>
</feature>
<dbReference type="SUPFAM" id="SSF53300">
    <property type="entry name" value="vWA-like"/>
    <property type="match status" value="10"/>
</dbReference>
<dbReference type="Proteomes" id="UP000002494">
    <property type="component" value="Chromosome 8"/>
</dbReference>
<feature type="compositionally biased region" description="Low complexity" evidence="15">
    <location>
        <begin position="1576"/>
        <end position="1586"/>
    </location>
</feature>
<feature type="domain" description="VWFA" evidence="17">
    <location>
        <begin position="262"/>
        <end position="439"/>
    </location>
</feature>
<keyword evidence="9" id="KW-0379">Hydroxylation</keyword>
<feature type="domain" description="VWFA" evidence="17">
    <location>
        <begin position="840"/>
        <end position="1013"/>
    </location>
</feature>
<dbReference type="InParanoid" id="A0A0G2JTX7"/>
<feature type="region of interest" description="Disordered" evidence="15">
    <location>
        <begin position="2287"/>
        <end position="2307"/>
    </location>
</feature>
<feature type="domain" description="VWFA" evidence="17">
    <location>
        <begin position="468"/>
        <end position="638"/>
    </location>
</feature>
<feature type="compositionally biased region" description="Basic and acidic residues" evidence="15">
    <location>
        <begin position="2290"/>
        <end position="2300"/>
    </location>
</feature>
<feature type="compositionally biased region" description="Basic and acidic residues" evidence="15">
    <location>
        <begin position="1547"/>
        <end position="1561"/>
    </location>
</feature>
<dbReference type="PRINTS" id="PR00453">
    <property type="entry name" value="VWFADOMAIN"/>
</dbReference>
<feature type="domain" description="VWFA" evidence="17">
    <location>
        <begin position="1990"/>
        <end position="2180"/>
    </location>
</feature>
<dbReference type="PANTHER" id="PTHR24020:SF90">
    <property type="entry name" value="COLLAGEN ALPHA-1(XXI) CHAIN"/>
    <property type="match status" value="1"/>
</dbReference>
<dbReference type="Ensembl" id="ENSRNOT00000082992.3">
    <property type="protein sequence ID" value="ENSRNOP00000068883.2"/>
    <property type="gene ID" value="ENSRNOG00000010663.8"/>
</dbReference>
<evidence type="ECO:0000259" key="17">
    <source>
        <dbReference type="PROSITE" id="PS50234"/>
    </source>
</evidence>
<reference evidence="18" key="1">
    <citation type="submission" date="2024-01" db="EMBL/GenBank/DDBJ databases">
        <title>GRCr8: a new rat reference genome assembly contstructed from accurate long reads and long range scaffolding.</title>
        <authorList>
            <person name="Doris P.A."/>
            <person name="Kalbfleisch T."/>
            <person name="Li K."/>
            <person name="Howe K."/>
            <person name="Wood J."/>
        </authorList>
    </citation>
    <scope>NUCLEOTIDE SEQUENCE [LARGE SCALE GENOMIC DNA]</scope>
    <source>
        <strain evidence="18">Brown Norway</strain>
    </source>
</reference>
<dbReference type="GlyGen" id="A0A0G2JTX7">
    <property type="glycosylation" value="2 sites"/>
</dbReference>
<dbReference type="InterPro" id="IPR036465">
    <property type="entry name" value="vWFA_dom_sf"/>
</dbReference>
<dbReference type="FunFam" id="3.40.50.410:FF:000044">
    <property type="entry name" value="Collagen type VI alpha 6 chain"/>
    <property type="match status" value="1"/>
</dbReference>
<evidence type="ECO:0000256" key="3">
    <source>
        <dbReference type="ARBA" id="ARBA00022530"/>
    </source>
</evidence>
<evidence type="ECO:0000256" key="14">
    <source>
        <dbReference type="ARBA" id="ARBA00080704"/>
    </source>
</evidence>
<dbReference type="PANTHER" id="PTHR24020">
    <property type="entry name" value="COLLAGEN ALPHA"/>
    <property type="match status" value="1"/>
</dbReference>
<comment type="subcellular location">
    <subcellularLocation>
        <location evidence="1">Secreted</location>
        <location evidence="1">Extracellular space</location>
        <location evidence="1">Extracellular matrix</location>
    </subcellularLocation>
</comment>
<feature type="domain" description="VWFA" evidence="17">
    <location>
        <begin position="1784"/>
        <end position="1926"/>
    </location>
</feature>
<feature type="domain" description="VWFA" evidence="17">
    <location>
        <begin position="30"/>
        <end position="209"/>
    </location>
</feature>
<keyword evidence="7" id="KW-0176">Collagen</keyword>
<feature type="chain" id="PRO_5035251295" description="Collagen alpha-5(VI) chain" evidence="16">
    <location>
        <begin position="19"/>
        <end position="2635"/>
    </location>
</feature>
<evidence type="ECO:0000256" key="6">
    <source>
        <dbReference type="ARBA" id="ARBA00022889"/>
    </source>
</evidence>
<dbReference type="FunFam" id="3.40.50.410:FF:000004">
    <property type="entry name" value="collagen alpha-6(VI) chain"/>
    <property type="match status" value="2"/>
</dbReference>
<dbReference type="RGD" id="1565804">
    <property type="gene designation" value="Col6a5"/>
</dbReference>
<evidence type="ECO:0000256" key="5">
    <source>
        <dbReference type="ARBA" id="ARBA00022737"/>
    </source>
</evidence>
<dbReference type="GO" id="GO:0031012">
    <property type="term" value="C:extracellular matrix"/>
    <property type="evidence" value="ECO:0000266"/>
    <property type="project" value="RGD"/>
</dbReference>
<dbReference type="GO" id="GO:0005576">
    <property type="term" value="C:extracellular region"/>
    <property type="evidence" value="ECO:0000266"/>
    <property type="project" value="RGD"/>
</dbReference>
<dbReference type="Bgee" id="ENSRNOG00000010663">
    <property type="expression patterns" value="Expressed in lung and 13 other cell types or tissues"/>
</dbReference>
<gene>
    <name evidence="18 20" type="primary">Col6a5</name>
</gene>
<dbReference type="GeneTree" id="ENSGT00940000162990"/>
<evidence type="ECO:0000313" key="18">
    <source>
        <dbReference type="Ensembl" id="ENSRNOP00000068883.2"/>
    </source>
</evidence>
<dbReference type="GO" id="GO:0030198">
    <property type="term" value="P:extracellular matrix organization"/>
    <property type="evidence" value="ECO:0000318"/>
    <property type="project" value="GO_Central"/>
</dbReference>
<dbReference type="CDD" id="cd01472">
    <property type="entry name" value="vWA_collagen"/>
    <property type="match status" value="2"/>
</dbReference>
<evidence type="ECO:0000256" key="8">
    <source>
        <dbReference type="ARBA" id="ARBA00023180"/>
    </source>
</evidence>
<dbReference type="Reactome" id="R-RNO-1650814">
    <property type="pathway name" value="Collagen biosynthesis and modifying enzymes"/>
</dbReference>
<name>A0A0G2JTX7_RAT</name>
<dbReference type="Gene3D" id="3.40.50.410">
    <property type="entry name" value="von Willebrand factor, type A domain"/>
    <property type="match status" value="9"/>
</dbReference>
<evidence type="ECO:0000256" key="10">
    <source>
        <dbReference type="ARBA" id="ARBA00043858"/>
    </source>
</evidence>
<keyword evidence="8" id="KW-0325">Glycoprotein</keyword>
<keyword evidence="6" id="KW-0130">Cell adhesion</keyword>
<feature type="domain" description="VWFA" evidence="17">
    <location>
        <begin position="654"/>
        <end position="823"/>
    </location>
</feature>
<dbReference type="GO" id="GO:0005589">
    <property type="term" value="C:collagen type VI trimer"/>
    <property type="evidence" value="ECO:0007669"/>
    <property type="project" value="UniProtKB-ARBA"/>
</dbReference>
<evidence type="ECO:0000256" key="2">
    <source>
        <dbReference type="ARBA" id="ARBA00022525"/>
    </source>
</evidence>
<feature type="domain" description="VWFA" evidence="17">
    <location>
        <begin position="1031"/>
        <end position="1208"/>
    </location>
</feature>
<reference evidence="18" key="2">
    <citation type="submission" date="2025-08" db="UniProtKB">
        <authorList>
            <consortium name="Ensembl"/>
        </authorList>
    </citation>
    <scope>IDENTIFICATION</scope>
    <source>
        <strain evidence="18">Brown Norway</strain>
    </source>
</reference>
<dbReference type="STRING" id="10116.ENSRNOP00000068883"/>
<keyword evidence="5" id="KW-0677">Repeat</keyword>
<feature type="compositionally biased region" description="Gly residues" evidence="15">
    <location>
        <begin position="1712"/>
        <end position="1721"/>
    </location>
</feature>
<dbReference type="FunFam" id="3.40.50.410:FF:000082">
    <property type="entry name" value="Collagen type VI alpha 5 chain"/>
    <property type="match status" value="1"/>
</dbReference>
<proteinExistence type="evidence at protein level"/>
<feature type="compositionally biased region" description="Basic and acidic residues" evidence="15">
    <location>
        <begin position="1446"/>
        <end position="1458"/>
    </location>
</feature>
<dbReference type="OrthoDB" id="4473401at2759"/>
<dbReference type="VEuPathDB" id="HostDB:ENSRNOG00000010663"/>
<dbReference type="InterPro" id="IPR002035">
    <property type="entry name" value="VWF_A"/>
</dbReference>
<evidence type="ECO:0000256" key="4">
    <source>
        <dbReference type="ARBA" id="ARBA00022729"/>
    </source>
</evidence>
<dbReference type="CDD" id="cd01450">
    <property type="entry name" value="vWFA_subfamily_ECM"/>
    <property type="match status" value="5"/>
</dbReference>
<dbReference type="AGR" id="RGD:1565804"/>
<dbReference type="FunFam" id="3.40.50.410:FF:000003">
    <property type="entry name" value="Collagen type VI alpha 3 chain"/>
    <property type="match status" value="2"/>
</dbReference>
<comment type="similarity">
    <text evidence="11">Belongs to the type VI collagen family.</text>
</comment>
<feature type="signal peptide" evidence="16">
    <location>
        <begin position="1"/>
        <end position="18"/>
    </location>
</feature>
<dbReference type="InterPro" id="IPR008160">
    <property type="entry name" value="Collagen"/>
</dbReference>
<dbReference type="Pfam" id="PF01391">
    <property type="entry name" value="Collagen"/>
    <property type="match status" value="2"/>
</dbReference>
<dbReference type="FunCoup" id="A0A0G2JTX7">
    <property type="interactions" value="8"/>
</dbReference>
<comment type="subunit">
    <text evidence="12">Trimers composed of three different chains: alpha-1(VI), alpha-2(VI), and alpha-3(VI) or alpha-4(VI) or alpha-5(VI) or alpha-6(VI).</text>
</comment>